<evidence type="ECO:0000313" key="3">
    <source>
        <dbReference type="Proteomes" id="UP000218677"/>
    </source>
</evidence>
<dbReference type="GO" id="GO:0008757">
    <property type="term" value="F:S-adenosylmethionine-dependent methyltransferase activity"/>
    <property type="evidence" value="ECO:0007669"/>
    <property type="project" value="InterPro"/>
</dbReference>
<protein>
    <submittedName>
        <fullName evidence="2">SAM-dependent methyltransferase</fullName>
    </submittedName>
</protein>
<name>A0A2A4HFK7_9GAMM</name>
<proteinExistence type="predicted"/>
<dbReference type="InterPro" id="IPR029063">
    <property type="entry name" value="SAM-dependent_MTases_sf"/>
</dbReference>
<dbReference type="SUPFAM" id="SSF53335">
    <property type="entry name" value="S-adenosyl-L-methionine-dependent methyltransferases"/>
    <property type="match status" value="1"/>
</dbReference>
<dbReference type="InterPro" id="IPR013216">
    <property type="entry name" value="Methyltransf_11"/>
</dbReference>
<dbReference type="Proteomes" id="UP000218677">
    <property type="component" value="Unassembled WGS sequence"/>
</dbReference>
<keyword evidence="2" id="KW-0808">Transferase</keyword>
<organism evidence="2 3">
    <name type="scientific">Vreelandella nigrificans</name>
    <dbReference type="NCBI Taxonomy" id="2042704"/>
    <lineage>
        <taxon>Bacteria</taxon>
        <taxon>Pseudomonadati</taxon>
        <taxon>Pseudomonadota</taxon>
        <taxon>Gammaproteobacteria</taxon>
        <taxon>Oceanospirillales</taxon>
        <taxon>Halomonadaceae</taxon>
        <taxon>Vreelandella</taxon>
    </lineage>
</organism>
<feature type="domain" description="Methyltransferase type 11" evidence="1">
    <location>
        <begin position="35"/>
        <end position="129"/>
    </location>
</feature>
<evidence type="ECO:0000259" key="1">
    <source>
        <dbReference type="Pfam" id="PF08241"/>
    </source>
</evidence>
<sequence>MVLEGWDSVANQVNFNLEIDRKRFLSMVNLPAKVLDFGCGYGRIVKELTESGYTNVIGIDPSSIMLERGLKMFPELSLLHSSTATLPFDDCSFDAVVVCAVFTCIPSLDERVEVVAEIMRVLKPGGLLHIAEFCSKEETVFTAGLGIPMRYSRPEELRELFGGFQYVYDEVVGASTMSGKDAQSYRAFVQKNT</sequence>
<dbReference type="PANTHER" id="PTHR43591:SF110">
    <property type="entry name" value="RHODANESE DOMAIN-CONTAINING PROTEIN"/>
    <property type="match status" value="1"/>
</dbReference>
<comment type="caution">
    <text evidence="2">The sequence shown here is derived from an EMBL/GenBank/DDBJ whole genome shotgun (WGS) entry which is preliminary data.</text>
</comment>
<keyword evidence="3" id="KW-1185">Reference proteome</keyword>
<reference evidence="3" key="1">
    <citation type="submission" date="2017-09" db="EMBL/GenBank/DDBJ databases">
        <authorList>
            <person name="Cho G.-S."/>
            <person name="Oguntoyinbo F.A."/>
            <person name="Cnockaert M."/>
            <person name="Kabisch J."/>
            <person name="Neve H."/>
            <person name="Bockelmann W."/>
            <person name="Wenning M."/>
            <person name="Franz C.M."/>
            <person name="Vandamme P."/>
        </authorList>
    </citation>
    <scope>NUCLEOTIDE SEQUENCE [LARGE SCALE GENOMIC DNA]</scope>
    <source>
        <strain evidence="3">MBT G8648</strain>
    </source>
</reference>
<dbReference type="RefSeq" id="WP_096654612.1">
    <property type="nucleotide sequence ID" value="NZ_NWUX01000027.1"/>
</dbReference>
<dbReference type="PANTHER" id="PTHR43591">
    <property type="entry name" value="METHYLTRANSFERASE"/>
    <property type="match status" value="1"/>
</dbReference>
<dbReference type="CDD" id="cd02440">
    <property type="entry name" value="AdoMet_MTases"/>
    <property type="match status" value="1"/>
</dbReference>
<dbReference type="Pfam" id="PF08241">
    <property type="entry name" value="Methyltransf_11"/>
    <property type="match status" value="1"/>
</dbReference>
<dbReference type="OrthoDB" id="5750352at2"/>
<evidence type="ECO:0000313" key="2">
    <source>
        <dbReference type="EMBL" id="PCF93888.1"/>
    </source>
</evidence>
<accession>A0A2A4HFK7</accession>
<dbReference type="Gene3D" id="3.40.50.150">
    <property type="entry name" value="Vaccinia Virus protein VP39"/>
    <property type="match status" value="1"/>
</dbReference>
<keyword evidence="2" id="KW-0489">Methyltransferase</keyword>
<dbReference type="EMBL" id="NWUX01000027">
    <property type="protein sequence ID" value="PCF93888.1"/>
    <property type="molecule type" value="Genomic_DNA"/>
</dbReference>
<dbReference type="GO" id="GO:0032259">
    <property type="term" value="P:methylation"/>
    <property type="evidence" value="ECO:0007669"/>
    <property type="project" value="UniProtKB-KW"/>
</dbReference>
<dbReference type="AlphaFoldDB" id="A0A2A4HFK7"/>
<gene>
    <name evidence="2" type="ORF">CPA45_19925</name>
</gene>